<dbReference type="Pfam" id="PF04355">
    <property type="entry name" value="BamE"/>
    <property type="match status" value="1"/>
</dbReference>
<dbReference type="PANTHER" id="PTHR37482">
    <property type="entry name" value="OUTER MEMBRANE PROTEIN ASSEMBLY FACTOR BAME"/>
    <property type="match status" value="1"/>
</dbReference>
<sequence>MTKIFNTLSIVILIIFNINCSIMLPKKIYNFHPTFTEQGTYLTQKDIQKIKIGMTKSEILSCIESPPTLKNIFGSNTWYYVYHKCYSSKLLDYRTIILQFDSHDKLITLKILNNI</sequence>
<evidence type="ECO:0000256" key="1">
    <source>
        <dbReference type="ARBA" id="ARBA00022729"/>
    </source>
</evidence>
<dbReference type="STRING" id="203907.Bfl546"/>
<keyword evidence="3" id="KW-0998">Cell outer membrane</keyword>
<dbReference type="Proteomes" id="UP000002192">
    <property type="component" value="Chromosome"/>
</dbReference>
<protein>
    <submittedName>
        <fullName evidence="6">Small membrane protein A</fullName>
    </submittedName>
</protein>
<dbReference type="OrthoDB" id="9808250at2"/>
<keyword evidence="2 4" id="KW-0472">Membrane</keyword>
<keyword evidence="4" id="KW-0812">Transmembrane</keyword>
<accession>Q7VRQ4</accession>
<evidence type="ECO:0000259" key="5">
    <source>
        <dbReference type="Pfam" id="PF04355"/>
    </source>
</evidence>
<dbReference type="eggNOG" id="COG2913">
    <property type="taxonomic scope" value="Bacteria"/>
</dbReference>
<proteinExistence type="predicted"/>
<evidence type="ECO:0000256" key="2">
    <source>
        <dbReference type="ARBA" id="ARBA00023136"/>
    </source>
</evidence>
<gene>
    <name evidence="6" type="primary">smpA</name>
    <name evidence="6" type="ordered locus">Bfl546</name>
</gene>
<evidence type="ECO:0000313" key="6">
    <source>
        <dbReference type="EMBL" id="CAD83232.1"/>
    </source>
</evidence>
<evidence type="ECO:0000256" key="3">
    <source>
        <dbReference type="ARBA" id="ARBA00023237"/>
    </source>
</evidence>
<dbReference type="HOGENOM" id="CLU_2104280_0_0_6"/>
<evidence type="ECO:0000313" key="7">
    <source>
        <dbReference type="Proteomes" id="UP000002192"/>
    </source>
</evidence>
<keyword evidence="7" id="KW-1185">Reference proteome</keyword>
<dbReference type="Gene3D" id="3.30.1450.10">
    <property type="match status" value="1"/>
</dbReference>
<dbReference type="InterPro" id="IPR007450">
    <property type="entry name" value="BamE_dom"/>
</dbReference>
<name>Q7VRQ4_BLOFL</name>
<keyword evidence="4" id="KW-1133">Transmembrane helix</keyword>
<dbReference type="GO" id="GO:0051205">
    <property type="term" value="P:protein insertion into membrane"/>
    <property type="evidence" value="ECO:0007669"/>
    <property type="project" value="TreeGrafter"/>
</dbReference>
<evidence type="ECO:0000256" key="4">
    <source>
        <dbReference type="SAM" id="Phobius"/>
    </source>
</evidence>
<reference evidence="6 7" key="1">
    <citation type="journal article" date="2003" name="Proc. Natl. Acad. Sci. U.S.A.">
        <title>The genome sequence of Blochmannia floridanus: comparative analysis of reduced genomes.</title>
        <authorList>
            <person name="Gil R."/>
            <person name="Silva F.J."/>
            <person name="Zientz E."/>
            <person name="Delmotte F."/>
            <person name="Gonzalez-Candelas F."/>
            <person name="Latorre A."/>
            <person name="Rausell C."/>
            <person name="Kramerbeek J."/>
            <person name="Gadau J."/>
            <person name="Hoelldobler B."/>
            <person name="van Ham R.C.H.J."/>
            <person name="Gross R."/>
            <person name="Moya A."/>
        </authorList>
    </citation>
    <scope>NUCLEOTIDE SEQUENCE [LARGE SCALE GENOMIC DNA]</scope>
</reference>
<feature type="transmembrane region" description="Helical" evidence="4">
    <location>
        <begin position="6"/>
        <end position="24"/>
    </location>
</feature>
<feature type="domain" description="Outer membrane protein assembly factor BamE" evidence="5">
    <location>
        <begin position="39"/>
        <end position="105"/>
    </location>
</feature>
<keyword evidence="1" id="KW-0732">Signal</keyword>
<dbReference type="GO" id="GO:0030674">
    <property type="term" value="F:protein-macromolecule adaptor activity"/>
    <property type="evidence" value="ECO:0007669"/>
    <property type="project" value="TreeGrafter"/>
</dbReference>
<dbReference type="AlphaFoldDB" id="Q7VRQ4"/>
<dbReference type="GO" id="GO:1990063">
    <property type="term" value="C:Bam protein complex"/>
    <property type="evidence" value="ECO:0007669"/>
    <property type="project" value="TreeGrafter"/>
</dbReference>
<dbReference type="EMBL" id="BX248583">
    <property type="protein sequence ID" value="CAD83232.1"/>
    <property type="molecule type" value="Genomic_DNA"/>
</dbReference>
<dbReference type="KEGG" id="bfl:Bfl546"/>
<dbReference type="InterPro" id="IPR037873">
    <property type="entry name" value="BamE-like"/>
</dbReference>
<dbReference type="PANTHER" id="PTHR37482:SF1">
    <property type="entry name" value="OUTER MEMBRANE PROTEIN ASSEMBLY FACTOR BAME"/>
    <property type="match status" value="1"/>
</dbReference>
<dbReference type="GO" id="GO:0043165">
    <property type="term" value="P:Gram-negative-bacterium-type cell outer membrane assembly"/>
    <property type="evidence" value="ECO:0007669"/>
    <property type="project" value="TreeGrafter"/>
</dbReference>
<organism evidence="6 7">
    <name type="scientific">Blochmanniella floridana</name>
    <dbReference type="NCBI Taxonomy" id="203907"/>
    <lineage>
        <taxon>Bacteria</taxon>
        <taxon>Pseudomonadati</taxon>
        <taxon>Pseudomonadota</taxon>
        <taxon>Gammaproteobacteria</taxon>
        <taxon>Enterobacterales</taxon>
        <taxon>Enterobacteriaceae</taxon>
        <taxon>ant endosymbionts</taxon>
        <taxon>Candidatus Blochmanniella</taxon>
    </lineage>
</organism>
<dbReference type="InterPro" id="IPR026592">
    <property type="entry name" value="BamE"/>
</dbReference>